<dbReference type="PRINTS" id="PR01036">
    <property type="entry name" value="TCRTETB"/>
</dbReference>
<dbReference type="GO" id="GO:0022857">
    <property type="term" value="F:transmembrane transporter activity"/>
    <property type="evidence" value="ECO:0007669"/>
    <property type="project" value="InterPro"/>
</dbReference>
<evidence type="ECO:0000256" key="7">
    <source>
        <dbReference type="SAM" id="Phobius"/>
    </source>
</evidence>
<keyword evidence="5 7" id="KW-1133">Transmembrane helix</keyword>
<evidence type="ECO:0000256" key="3">
    <source>
        <dbReference type="ARBA" id="ARBA00022475"/>
    </source>
</evidence>
<sequence length="489" mass="50164">MTTDRSRLTWTFVVTCIAAFMTSLDNLVVTMALPSIREGLHASLAELEWTVNAYTLTFAVLLLPAAALGDRLGRRRLFAIGLSIFTVASAAAALAPSVGALIAARAVQGVGGAIVLPLSMTLLSAAVPPARRGAALGVWGAVSGLAIALGPLVGGAITQGAAWQWIFWLNVPLGLAAIPLAFARLTESREASSRLDVAGTVLVSLGLFGIVLGLVRGQDHGWTSAGVLGAIVAGVAGLAAFVAWELRTERTGGAPMLPLSLFRRRGFAAVNAVSVFFSFGMFGSIFLLSQYLQNVMGYSPLGAGLRTLPWTAMPLLVAPIAGPLSDRIGGRPLMIAGLTMMTGGLLWMRADLTPDTTFLTLVPAFVIAGIGMALFFVPVANVVMGSVPPEYEGVASGTNNAVREVGGVFGIAILASVFAAAGGYASAVDFTHGLHVALLVGAAVTGAGALGSLLVPRRRAATVTELADGHAAEPAPALHLDLDLEPAKS</sequence>
<feature type="transmembrane region" description="Helical" evidence="7">
    <location>
        <begin position="165"/>
        <end position="183"/>
    </location>
</feature>
<dbReference type="Gene3D" id="1.20.1250.20">
    <property type="entry name" value="MFS general substrate transporter like domains"/>
    <property type="match status" value="1"/>
</dbReference>
<evidence type="ECO:0000313" key="10">
    <source>
        <dbReference type="Proteomes" id="UP000188929"/>
    </source>
</evidence>
<evidence type="ECO:0000313" key="9">
    <source>
        <dbReference type="EMBL" id="ONH30893.1"/>
    </source>
</evidence>
<evidence type="ECO:0000256" key="2">
    <source>
        <dbReference type="ARBA" id="ARBA00022448"/>
    </source>
</evidence>
<dbReference type="PANTHER" id="PTHR42718">
    <property type="entry name" value="MAJOR FACILITATOR SUPERFAMILY MULTIDRUG TRANSPORTER MFSC"/>
    <property type="match status" value="1"/>
</dbReference>
<feature type="transmembrane region" description="Helical" evidence="7">
    <location>
        <begin position="77"/>
        <end position="103"/>
    </location>
</feature>
<dbReference type="SUPFAM" id="SSF103473">
    <property type="entry name" value="MFS general substrate transporter"/>
    <property type="match status" value="1"/>
</dbReference>
<dbReference type="InterPro" id="IPR020846">
    <property type="entry name" value="MFS_dom"/>
</dbReference>
<reference evidence="10" key="1">
    <citation type="submission" date="2016-10" db="EMBL/GenBank/DDBJ databases">
        <title>Frankia sp. NRRL B-16386 Genome sequencing.</title>
        <authorList>
            <person name="Ghodhbane-Gtari F."/>
            <person name="Swanson E."/>
            <person name="Gueddou A."/>
            <person name="Hezbri K."/>
            <person name="Ktari K."/>
            <person name="Nouioui I."/>
            <person name="Morris K."/>
            <person name="Simpson S."/>
            <person name="Abebe-Akele F."/>
            <person name="Thomas K."/>
            <person name="Gtari M."/>
            <person name="Tisa L.S."/>
        </authorList>
    </citation>
    <scope>NUCLEOTIDE SEQUENCE [LARGE SCALE GENOMIC DNA]</scope>
    <source>
        <strain evidence="10">NRRL B-16386</strain>
    </source>
</reference>
<feature type="transmembrane region" description="Helical" evidence="7">
    <location>
        <begin position="405"/>
        <end position="427"/>
    </location>
</feature>
<dbReference type="InterPro" id="IPR004638">
    <property type="entry name" value="EmrB-like"/>
</dbReference>
<organism evidence="9 10">
    <name type="scientific">Pseudofrankia asymbiotica</name>
    <dbReference type="NCBI Taxonomy" id="1834516"/>
    <lineage>
        <taxon>Bacteria</taxon>
        <taxon>Bacillati</taxon>
        <taxon>Actinomycetota</taxon>
        <taxon>Actinomycetes</taxon>
        <taxon>Frankiales</taxon>
        <taxon>Frankiaceae</taxon>
        <taxon>Pseudofrankia</taxon>
    </lineage>
</organism>
<dbReference type="PROSITE" id="PS50850">
    <property type="entry name" value="MFS"/>
    <property type="match status" value="1"/>
</dbReference>
<comment type="subcellular location">
    <subcellularLocation>
        <location evidence="1">Cell membrane</location>
        <topology evidence="1">Multi-pass membrane protein</topology>
    </subcellularLocation>
</comment>
<keyword evidence="10" id="KW-1185">Reference proteome</keyword>
<dbReference type="NCBIfam" id="TIGR00711">
    <property type="entry name" value="efflux_EmrB"/>
    <property type="match status" value="1"/>
</dbReference>
<feature type="transmembrane region" description="Helical" evidence="7">
    <location>
        <begin position="53"/>
        <end position="70"/>
    </location>
</feature>
<feature type="transmembrane region" description="Helical" evidence="7">
    <location>
        <begin position="134"/>
        <end position="153"/>
    </location>
</feature>
<dbReference type="Proteomes" id="UP000188929">
    <property type="component" value="Unassembled WGS sequence"/>
</dbReference>
<dbReference type="InterPro" id="IPR036259">
    <property type="entry name" value="MFS_trans_sf"/>
</dbReference>
<feature type="transmembrane region" description="Helical" evidence="7">
    <location>
        <begin position="109"/>
        <end position="127"/>
    </location>
</feature>
<feature type="domain" description="Major facilitator superfamily (MFS) profile" evidence="8">
    <location>
        <begin position="11"/>
        <end position="460"/>
    </location>
</feature>
<dbReference type="STRING" id="1834516.BL253_11695"/>
<feature type="transmembrane region" description="Helical" evidence="7">
    <location>
        <begin position="332"/>
        <end position="350"/>
    </location>
</feature>
<dbReference type="InterPro" id="IPR011701">
    <property type="entry name" value="MFS"/>
</dbReference>
<dbReference type="PANTHER" id="PTHR42718:SF42">
    <property type="entry name" value="EXPORT PROTEIN"/>
    <property type="match status" value="1"/>
</dbReference>
<feature type="transmembrane region" description="Helical" evidence="7">
    <location>
        <begin position="12"/>
        <end position="33"/>
    </location>
</feature>
<evidence type="ECO:0000256" key="4">
    <source>
        <dbReference type="ARBA" id="ARBA00022692"/>
    </source>
</evidence>
<feature type="transmembrane region" description="Helical" evidence="7">
    <location>
        <begin position="433"/>
        <end position="455"/>
    </location>
</feature>
<keyword evidence="6 7" id="KW-0472">Membrane</keyword>
<evidence type="ECO:0000259" key="8">
    <source>
        <dbReference type="PROSITE" id="PS50850"/>
    </source>
</evidence>
<dbReference type="AlphaFoldDB" id="A0A1V2ICH6"/>
<proteinExistence type="predicted"/>
<comment type="caution">
    <text evidence="9">The sequence shown here is derived from an EMBL/GenBank/DDBJ whole genome shotgun (WGS) entry which is preliminary data.</text>
</comment>
<feature type="transmembrane region" description="Helical" evidence="7">
    <location>
        <begin position="195"/>
        <end position="215"/>
    </location>
</feature>
<feature type="transmembrane region" description="Helical" evidence="7">
    <location>
        <begin position="308"/>
        <end position="325"/>
    </location>
</feature>
<dbReference type="Pfam" id="PF07690">
    <property type="entry name" value="MFS_1"/>
    <property type="match status" value="1"/>
</dbReference>
<name>A0A1V2ICH6_9ACTN</name>
<keyword evidence="2" id="KW-0813">Transport</keyword>
<gene>
    <name evidence="9" type="ORF">BL253_11695</name>
</gene>
<feature type="transmembrane region" description="Helical" evidence="7">
    <location>
        <begin position="362"/>
        <end position="384"/>
    </location>
</feature>
<feature type="transmembrane region" description="Helical" evidence="7">
    <location>
        <begin position="267"/>
        <end position="288"/>
    </location>
</feature>
<dbReference type="EMBL" id="MOMC01000022">
    <property type="protein sequence ID" value="ONH30893.1"/>
    <property type="molecule type" value="Genomic_DNA"/>
</dbReference>
<dbReference type="CDD" id="cd17321">
    <property type="entry name" value="MFS_MMR_MDR_like"/>
    <property type="match status" value="1"/>
</dbReference>
<dbReference type="Gene3D" id="1.20.1720.10">
    <property type="entry name" value="Multidrug resistance protein D"/>
    <property type="match status" value="1"/>
</dbReference>
<feature type="transmembrane region" description="Helical" evidence="7">
    <location>
        <begin position="227"/>
        <end position="246"/>
    </location>
</feature>
<keyword evidence="4 7" id="KW-0812">Transmembrane</keyword>
<dbReference type="OrthoDB" id="7375466at2"/>
<keyword evidence="3" id="KW-1003">Cell membrane</keyword>
<dbReference type="RefSeq" id="WP_076816561.1">
    <property type="nucleotide sequence ID" value="NZ_MOMC01000022.1"/>
</dbReference>
<accession>A0A1V2ICH6</accession>
<evidence type="ECO:0000256" key="6">
    <source>
        <dbReference type="ARBA" id="ARBA00023136"/>
    </source>
</evidence>
<evidence type="ECO:0000256" key="1">
    <source>
        <dbReference type="ARBA" id="ARBA00004651"/>
    </source>
</evidence>
<protein>
    <submittedName>
        <fullName evidence="9">MFS transporter</fullName>
    </submittedName>
</protein>
<evidence type="ECO:0000256" key="5">
    <source>
        <dbReference type="ARBA" id="ARBA00022989"/>
    </source>
</evidence>
<dbReference type="GO" id="GO:0005886">
    <property type="term" value="C:plasma membrane"/>
    <property type="evidence" value="ECO:0007669"/>
    <property type="project" value="UniProtKB-SubCell"/>
</dbReference>